<protein>
    <submittedName>
        <fullName evidence="1">Acyltransferase</fullName>
    </submittedName>
</protein>
<dbReference type="PANTHER" id="PTHR23416">
    <property type="entry name" value="SIALIC ACID SYNTHASE-RELATED"/>
    <property type="match status" value="1"/>
</dbReference>
<dbReference type="RefSeq" id="WP_228340777.1">
    <property type="nucleotide sequence ID" value="NZ_JAJGWA010000143.1"/>
</dbReference>
<sequence length="194" mass="21675">MDLRKLNRSKMYWGIRALMYKPFFGSISFPSYIGKPTFISPNKRNLFLGKMVRIYPGARIEIVDDKGTITIGNNVSIGQNLHITSYYGDLYIGDNTVISGSVMINNNDHEYKNIDRGITDQPLVYKKTKIGKDCFIGYGAVILPGTILGEHCIVGANSVIRGKFEPYSVVVGAPGKVVKRYDASLNRWVKVTND</sequence>
<comment type="caution">
    <text evidence="1">The sequence shown here is derived from an EMBL/GenBank/DDBJ whole genome shotgun (WGS) entry which is preliminary data.</text>
</comment>
<name>A0AAW4X608_LIMRT</name>
<dbReference type="SUPFAM" id="SSF51161">
    <property type="entry name" value="Trimeric LpxA-like enzymes"/>
    <property type="match status" value="1"/>
</dbReference>
<organism evidence="1 2">
    <name type="scientific">Limosilactobacillus reuteri</name>
    <name type="common">Lactobacillus reuteri</name>
    <dbReference type="NCBI Taxonomy" id="1598"/>
    <lineage>
        <taxon>Bacteria</taxon>
        <taxon>Bacillati</taxon>
        <taxon>Bacillota</taxon>
        <taxon>Bacilli</taxon>
        <taxon>Lactobacillales</taxon>
        <taxon>Lactobacillaceae</taxon>
        <taxon>Limosilactobacillus</taxon>
    </lineage>
</organism>
<gene>
    <name evidence="1" type="ORF">LMB76_05080</name>
</gene>
<dbReference type="InterPro" id="IPR011004">
    <property type="entry name" value="Trimer_LpxA-like_sf"/>
</dbReference>
<dbReference type="InterPro" id="IPR051159">
    <property type="entry name" value="Hexapeptide_acetyltransf"/>
</dbReference>
<accession>A0AAW4X608</accession>
<dbReference type="AlphaFoldDB" id="A0AAW4X608"/>
<dbReference type="GO" id="GO:0016746">
    <property type="term" value="F:acyltransferase activity"/>
    <property type="evidence" value="ECO:0007669"/>
    <property type="project" value="UniProtKB-KW"/>
</dbReference>
<keyword evidence="1" id="KW-0012">Acyltransferase</keyword>
<keyword evidence="1" id="KW-0808">Transferase</keyword>
<evidence type="ECO:0000313" key="1">
    <source>
        <dbReference type="EMBL" id="MCC4477593.1"/>
    </source>
</evidence>
<dbReference type="EMBL" id="JAJGWB010000118">
    <property type="protein sequence ID" value="MCC4477593.1"/>
    <property type="molecule type" value="Genomic_DNA"/>
</dbReference>
<proteinExistence type="predicted"/>
<dbReference type="Proteomes" id="UP001198026">
    <property type="component" value="Unassembled WGS sequence"/>
</dbReference>
<dbReference type="InterPro" id="IPR001451">
    <property type="entry name" value="Hexapep"/>
</dbReference>
<dbReference type="Gene3D" id="2.160.10.10">
    <property type="entry name" value="Hexapeptide repeat proteins"/>
    <property type="match status" value="1"/>
</dbReference>
<evidence type="ECO:0000313" key="2">
    <source>
        <dbReference type="Proteomes" id="UP001198026"/>
    </source>
</evidence>
<dbReference type="Pfam" id="PF00132">
    <property type="entry name" value="Hexapep"/>
    <property type="match status" value="1"/>
</dbReference>
<dbReference type="CDD" id="cd04647">
    <property type="entry name" value="LbH_MAT_like"/>
    <property type="match status" value="1"/>
</dbReference>
<reference evidence="1" key="1">
    <citation type="submission" date="2021-10" db="EMBL/GenBank/DDBJ databases">
        <title>Evolutionary history and lifestyle of the vertebrate symbiont Limosilactobacillus reuteri.</title>
        <authorList>
            <person name="Zheng J."/>
            <person name="Li F."/>
            <person name="Gaenzle M."/>
            <person name="Walter J."/>
        </authorList>
    </citation>
    <scope>NUCLEOTIDE SEQUENCE</scope>
    <source>
        <strain evidence="1">GQ_1_3_1</strain>
    </source>
</reference>